<name>A0AAD6SYN5_9AGAR</name>
<dbReference type="Proteomes" id="UP001218188">
    <property type="component" value="Unassembled WGS sequence"/>
</dbReference>
<accession>A0AAD6SYN5</accession>
<evidence type="ECO:0000313" key="2">
    <source>
        <dbReference type="EMBL" id="KAJ7034167.1"/>
    </source>
</evidence>
<evidence type="ECO:0000256" key="1">
    <source>
        <dbReference type="SAM" id="Phobius"/>
    </source>
</evidence>
<keyword evidence="1" id="KW-0472">Membrane</keyword>
<gene>
    <name evidence="2" type="ORF">C8F04DRAFT_1102470</name>
</gene>
<keyword evidence="3" id="KW-1185">Reference proteome</keyword>
<proteinExistence type="predicted"/>
<comment type="caution">
    <text evidence="2">The sequence shown here is derived from an EMBL/GenBank/DDBJ whole genome shotgun (WGS) entry which is preliminary data.</text>
</comment>
<evidence type="ECO:0000313" key="3">
    <source>
        <dbReference type="Proteomes" id="UP001218188"/>
    </source>
</evidence>
<dbReference type="AlphaFoldDB" id="A0AAD6SYN5"/>
<keyword evidence="1" id="KW-1133">Transmembrane helix</keyword>
<keyword evidence="1" id="KW-0812">Transmembrane</keyword>
<sequence>EWCGLGAWASNGVFFWVRRVSVLFSFFFPSLLGAVLEWYTDGARRAHATFSIFHLPSFLSRFSSLSSFTSFFDPRRAPLAEVIRRETGGAGSSTCMGIAGSVVG</sequence>
<feature type="non-terminal residue" evidence="2">
    <location>
        <position position="1"/>
    </location>
</feature>
<reference evidence="2" key="1">
    <citation type="submission" date="2023-03" db="EMBL/GenBank/DDBJ databases">
        <title>Massive genome expansion in bonnet fungi (Mycena s.s.) driven by repeated elements and novel gene families across ecological guilds.</title>
        <authorList>
            <consortium name="Lawrence Berkeley National Laboratory"/>
            <person name="Harder C.B."/>
            <person name="Miyauchi S."/>
            <person name="Viragh M."/>
            <person name="Kuo A."/>
            <person name="Thoen E."/>
            <person name="Andreopoulos B."/>
            <person name="Lu D."/>
            <person name="Skrede I."/>
            <person name="Drula E."/>
            <person name="Henrissat B."/>
            <person name="Morin E."/>
            <person name="Kohler A."/>
            <person name="Barry K."/>
            <person name="LaButti K."/>
            <person name="Morin E."/>
            <person name="Salamov A."/>
            <person name="Lipzen A."/>
            <person name="Mereny Z."/>
            <person name="Hegedus B."/>
            <person name="Baldrian P."/>
            <person name="Stursova M."/>
            <person name="Weitz H."/>
            <person name="Taylor A."/>
            <person name="Grigoriev I.V."/>
            <person name="Nagy L.G."/>
            <person name="Martin F."/>
            <person name="Kauserud H."/>
        </authorList>
    </citation>
    <scope>NUCLEOTIDE SEQUENCE</scope>
    <source>
        <strain evidence="2">CBHHK200</strain>
    </source>
</reference>
<feature type="transmembrane region" description="Helical" evidence="1">
    <location>
        <begin position="20"/>
        <end position="39"/>
    </location>
</feature>
<dbReference type="EMBL" id="JARJCM010000059">
    <property type="protein sequence ID" value="KAJ7034167.1"/>
    <property type="molecule type" value="Genomic_DNA"/>
</dbReference>
<protein>
    <submittedName>
        <fullName evidence="2">Uncharacterized protein</fullName>
    </submittedName>
</protein>
<organism evidence="2 3">
    <name type="scientific">Mycena alexandri</name>
    <dbReference type="NCBI Taxonomy" id="1745969"/>
    <lineage>
        <taxon>Eukaryota</taxon>
        <taxon>Fungi</taxon>
        <taxon>Dikarya</taxon>
        <taxon>Basidiomycota</taxon>
        <taxon>Agaricomycotina</taxon>
        <taxon>Agaricomycetes</taxon>
        <taxon>Agaricomycetidae</taxon>
        <taxon>Agaricales</taxon>
        <taxon>Marasmiineae</taxon>
        <taxon>Mycenaceae</taxon>
        <taxon>Mycena</taxon>
    </lineage>
</organism>